<accession>A0ABT8GVM3</accession>
<sequence>MSKPILINVTEEIVLGLVRFLLHSPGYQTFCDCEYCQMAICSVALNNLPTYYVSTSDAREEAYLTLKTQENLEVINKKIIAAIHEVGKKANHTI</sequence>
<keyword evidence="2" id="KW-1185">Reference proteome</keyword>
<dbReference type="InterPro" id="IPR019657">
    <property type="entry name" value="ComFB"/>
</dbReference>
<comment type="caution">
    <text evidence="1">The sequence shown here is derived from an EMBL/GenBank/DDBJ whole genome shotgun (WGS) entry which is preliminary data.</text>
</comment>
<evidence type="ECO:0000313" key="2">
    <source>
        <dbReference type="Proteomes" id="UP001172743"/>
    </source>
</evidence>
<protein>
    <submittedName>
        <fullName evidence="1">Late competence development ComFB family protein</fullName>
    </submittedName>
</protein>
<name>A0ABT8GVM3_9BACL</name>
<proteinExistence type="predicted"/>
<organism evidence="1 2">
    <name type="scientific">Ureibacillus aquaedulcis</name>
    <dbReference type="NCBI Taxonomy" id="3058421"/>
    <lineage>
        <taxon>Bacteria</taxon>
        <taxon>Bacillati</taxon>
        <taxon>Bacillota</taxon>
        <taxon>Bacilli</taxon>
        <taxon>Bacillales</taxon>
        <taxon>Caryophanaceae</taxon>
        <taxon>Ureibacillus</taxon>
    </lineage>
</organism>
<gene>
    <name evidence="1" type="ORF">QYB95_18030</name>
</gene>
<dbReference type="Proteomes" id="UP001172743">
    <property type="component" value="Unassembled WGS sequence"/>
</dbReference>
<dbReference type="RefSeq" id="WP_301139762.1">
    <property type="nucleotide sequence ID" value="NZ_JAUHTQ010000022.1"/>
</dbReference>
<reference evidence="1" key="1">
    <citation type="submission" date="2023-07" db="EMBL/GenBank/DDBJ databases">
        <title>Ureibacillus sp. isolated from freshwater well.</title>
        <authorList>
            <person name="Kirdat K."/>
            <person name="Bhatt A."/>
            <person name="Teware R."/>
            <person name="Bhavsar Y."/>
            <person name="Yadav A."/>
        </authorList>
    </citation>
    <scope>NUCLEOTIDE SEQUENCE</scope>
    <source>
        <strain evidence="1">BA0131</strain>
    </source>
</reference>
<dbReference type="EMBL" id="JAUHTQ010000022">
    <property type="protein sequence ID" value="MDN4495452.1"/>
    <property type="molecule type" value="Genomic_DNA"/>
</dbReference>
<evidence type="ECO:0000313" key="1">
    <source>
        <dbReference type="EMBL" id="MDN4495452.1"/>
    </source>
</evidence>
<dbReference type="Pfam" id="PF10719">
    <property type="entry name" value="ComFB"/>
    <property type="match status" value="1"/>
</dbReference>